<accession>A0A926DJZ8</accession>
<protein>
    <recommendedName>
        <fullName evidence="3">Nucleotidyltransferase</fullName>
    </recommendedName>
</protein>
<evidence type="ECO:0008006" key="3">
    <source>
        <dbReference type="Google" id="ProtNLM"/>
    </source>
</evidence>
<evidence type="ECO:0000313" key="1">
    <source>
        <dbReference type="EMBL" id="MBC8539458.1"/>
    </source>
</evidence>
<dbReference type="RefSeq" id="WP_249310575.1">
    <property type="nucleotide sequence ID" value="NZ_JACRSU010000001.1"/>
</dbReference>
<dbReference type="Proteomes" id="UP000611762">
    <property type="component" value="Unassembled WGS sequence"/>
</dbReference>
<gene>
    <name evidence="1" type="ORF">H8698_00520</name>
</gene>
<dbReference type="Gene3D" id="3.30.460.10">
    <property type="entry name" value="Beta Polymerase, domain 2"/>
    <property type="match status" value="1"/>
</dbReference>
<dbReference type="Gene3D" id="1.20.120.330">
    <property type="entry name" value="Nucleotidyltransferases domain 2"/>
    <property type="match status" value="1"/>
</dbReference>
<reference evidence="1" key="1">
    <citation type="submission" date="2020-08" db="EMBL/GenBank/DDBJ databases">
        <title>Genome public.</title>
        <authorList>
            <person name="Liu C."/>
            <person name="Sun Q."/>
        </authorList>
    </citation>
    <scope>NUCLEOTIDE SEQUENCE</scope>
    <source>
        <strain evidence="1">H8</strain>
    </source>
</reference>
<dbReference type="SUPFAM" id="SSF81631">
    <property type="entry name" value="PAP/OAS1 substrate-binding domain"/>
    <property type="match status" value="1"/>
</dbReference>
<proteinExistence type="predicted"/>
<dbReference type="AlphaFoldDB" id="A0A926DJZ8"/>
<comment type="caution">
    <text evidence="1">The sequence shown here is derived from an EMBL/GenBank/DDBJ whole genome shotgun (WGS) entry which is preliminary data.</text>
</comment>
<organism evidence="1 2">
    <name type="scientific">Congzhengia minquanensis</name>
    <dbReference type="NCBI Taxonomy" id="2763657"/>
    <lineage>
        <taxon>Bacteria</taxon>
        <taxon>Bacillati</taxon>
        <taxon>Bacillota</taxon>
        <taxon>Clostridia</taxon>
        <taxon>Eubacteriales</taxon>
        <taxon>Oscillospiraceae</taxon>
        <taxon>Congzhengia</taxon>
    </lineage>
</organism>
<name>A0A926DJZ8_9FIRM</name>
<dbReference type="InterPro" id="IPR043519">
    <property type="entry name" value="NT_sf"/>
</dbReference>
<keyword evidence="2" id="KW-1185">Reference proteome</keyword>
<dbReference type="SUPFAM" id="SSF81301">
    <property type="entry name" value="Nucleotidyltransferase"/>
    <property type="match status" value="1"/>
</dbReference>
<evidence type="ECO:0000313" key="2">
    <source>
        <dbReference type="Proteomes" id="UP000611762"/>
    </source>
</evidence>
<sequence length="268" mass="30620">MALFTPADRKSIMDYIVSFTEQNEHIVALVAVGSGSFGYTDELSDLDFVVAIDSGENLDIVKDSVANELSKKASIIYFKQDPDIPLQVYLCDNFLEIDIGYGVYTDAAATRAHWKVLFDKTGTVQEAMQTSWEKAKKDPKIDEYAKELSECSDRVWSNLMHGAVAIKRRQYFRAIAELDIARNFLVKLLGLRYSLDTERGRDVDKLPEFELHTLKKTLVRDFSQEALWSNLTCLTNAIYAELERSEKQACIKINRQQVNEYINACRNF</sequence>
<dbReference type="EMBL" id="JACRSU010000001">
    <property type="protein sequence ID" value="MBC8539458.1"/>
    <property type="molecule type" value="Genomic_DNA"/>
</dbReference>